<keyword evidence="3" id="KW-1185">Reference proteome</keyword>
<reference evidence="2" key="2">
    <citation type="submission" date="2025-09" db="UniProtKB">
        <authorList>
            <consortium name="Ensembl"/>
        </authorList>
    </citation>
    <scope>IDENTIFICATION</scope>
</reference>
<sequence length="156" mass="17548">MEGEVEENEQVEGGEEELSECMPSAVAGAPDAEVSGVLINIHAPNIDTHRKNFFIGLRKWIVTNCIIIGDFNITLTKSDISNNCTFSEDYSRNALFDIIAQNSLIDIWRLFHPGKKQFTRKQVILGKLKQSRLDLCLISSSLVPEVSSCLIRDNHW</sequence>
<evidence type="ECO:0008006" key="4">
    <source>
        <dbReference type="Google" id="ProtNLM"/>
    </source>
</evidence>
<dbReference type="Proteomes" id="UP000261380">
    <property type="component" value="Unplaced"/>
</dbReference>
<proteinExistence type="predicted"/>
<dbReference type="InterPro" id="IPR036691">
    <property type="entry name" value="Endo/exonu/phosph_ase_sf"/>
</dbReference>
<name>A0A3B5M3J5_9TELE</name>
<dbReference type="Ensembl" id="ENSXCOT00000016195.1">
    <property type="protein sequence ID" value="ENSXCOP00000015996.1"/>
    <property type="gene ID" value="ENSXCOG00000012083.1"/>
</dbReference>
<evidence type="ECO:0000256" key="1">
    <source>
        <dbReference type="SAM" id="MobiDB-lite"/>
    </source>
</evidence>
<dbReference type="SUPFAM" id="SSF56219">
    <property type="entry name" value="DNase I-like"/>
    <property type="match status" value="1"/>
</dbReference>
<organism evidence="2 3">
    <name type="scientific">Xiphophorus couchianus</name>
    <name type="common">Monterrey platyfish</name>
    <dbReference type="NCBI Taxonomy" id="32473"/>
    <lineage>
        <taxon>Eukaryota</taxon>
        <taxon>Metazoa</taxon>
        <taxon>Chordata</taxon>
        <taxon>Craniata</taxon>
        <taxon>Vertebrata</taxon>
        <taxon>Euteleostomi</taxon>
        <taxon>Actinopterygii</taxon>
        <taxon>Neopterygii</taxon>
        <taxon>Teleostei</taxon>
        <taxon>Neoteleostei</taxon>
        <taxon>Acanthomorphata</taxon>
        <taxon>Ovalentaria</taxon>
        <taxon>Atherinomorphae</taxon>
        <taxon>Cyprinodontiformes</taxon>
        <taxon>Poeciliidae</taxon>
        <taxon>Poeciliinae</taxon>
        <taxon>Xiphophorus</taxon>
    </lineage>
</organism>
<dbReference type="STRING" id="32473.ENSXCOP00000015996"/>
<accession>A0A3B5M3J5</accession>
<protein>
    <recommendedName>
        <fullName evidence="4">Endonuclease/exonuclease/phosphatase domain-containing protein</fullName>
    </recommendedName>
</protein>
<dbReference type="Gene3D" id="3.60.10.10">
    <property type="entry name" value="Endonuclease/exonuclease/phosphatase"/>
    <property type="match status" value="1"/>
</dbReference>
<reference evidence="2" key="1">
    <citation type="submission" date="2025-08" db="UniProtKB">
        <authorList>
            <consortium name="Ensembl"/>
        </authorList>
    </citation>
    <scope>IDENTIFICATION</scope>
</reference>
<dbReference type="AlphaFoldDB" id="A0A3B5M3J5"/>
<evidence type="ECO:0000313" key="3">
    <source>
        <dbReference type="Proteomes" id="UP000261380"/>
    </source>
</evidence>
<feature type="compositionally biased region" description="Acidic residues" evidence="1">
    <location>
        <begin position="1"/>
        <end position="19"/>
    </location>
</feature>
<evidence type="ECO:0000313" key="2">
    <source>
        <dbReference type="Ensembl" id="ENSXCOP00000015996.1"/>
    </source>
</evidence>
<dbReference type="GeneTree" id="ENSGT00940000177187"/>
<feature type="region of interest" description="Disordered" evidence="1">
    <location>
        <begin position="1"/>
        <end position="20"/>
    </location>
</feature>